<evidence type="ECO:0000313" key="1">
    <source>
        <dbReference type="EMBL" id="QGZ89480.1"/>
    </source>
</evidence>
<accession>A0A857D2U0</accession>
<proteinExistence type="predicted"/>
<sequence>MSDRVLEIFATSEKLVNIAEIRVGLDTGNNDLFIKYRREVNINNIGFNKKNINNFIELNKL</sequence>
<dbReference type="Proteomes" id="UP000438345">
    <property type="component" value="Chromosome"/>
</dbReference>
<dbReference type="EMBL" id="CP046973">
    <property type="protein sequence ID" value="QGZ89480.1"/>
    <property type="molecule type" value="Genomic_DNA"/>
</dbReference>
<organism evidence="1 2">
    <name type="scientific">Microcystis aeruginosa FD4</name>
    <dbReference type="NCBI Taxonomy" id="2686288"/>
    <lineage>
        <taxon>Bacteria</taxon>
        <taxon>Bacillati</taxon>
        <taxon>Cyanobacteriota</taxon>
        <taxon>Cyanophyceae</taxon>
        <taxon>Oscillatoriophycideae</taxon>
        <taxon>Chroococcales</taxon>
        <taxon>Microcystaceae</taxon>
        <taxon>Microcystis</taxon>
    </lineage>
</organism>
<dbReference type="RefSeq" id="WP_158199520.1">
    <property type="nucleotide sequence ID" value="NZ_CP046973.1"/>
</dbReference>
<gene>
    <name evidence="1" type="ORF">GQR42_07795</name>
</gene>
<protein>
    <submittedName>
        <fullName evidence="1">Uncharacterized protein</fullName>
    </submittedName>
</protein>
<evidence type="ECO:0000313" key="2">
    <source>
        <dbReference type="Proteomes" id="UP000438345"/>
    </source>
</evidence>
<dbReference type="AlphaFoldDB" id="A0A857D2U0"/>
<reference evidence="1 2" key="1">
    <citation type="submission" date="2019-12" db="EMBL/GenBank/DDBJ databases">
        <title>Complete genome sequence of Microcystis aeruginosa strain FD4.</title>
        <authorList>
            <person name="Urakawa H."/>
        </authorList>
    </citation>
    <scope>NUCLEOTIDE SEQUENCE [LARGE SCALE GENOMIC DNA]</scope>
    <source>
        <strain evidence="1 2">FD4</strain>
    </source>
</reference>
<name>A0A857D2U0_MICAE</name>